<organism evidence="2 3">
    <name type="scientific">Nesterenkonia sedimenti</name>
    <dbReference type="NCBI Taxonomy" id="1463632"/>
    <lineage>
        <taxon>Bacteria</taxon>
        <taxon>Bacillati</taxon>
        <taxon>Actinomycetota</taxon>
        <taxon>Actinomycetes</taxon>
        <taxon>Micrococcales</taxon>
        <taxon>Micrococcaceae</taxon>
        <taxon>Nesterenkonia</taxon>
    </lineage>
</organism>
<feature type="transmembrane region" description="Helical" evidence="1">
    <location>
        <begin position="68"/>
        <end position="89"/>
    </location>
</feature>
<evidence type="ECO:0000256" key="1">
    <source>
        <dbReference type="SAM" id="Phobius"/>
    </source>
</evidence>
<evidence type="ECO:0000313" key="2">
    <source>
        <dbReference type="EMBL" id="NLS09451.1"/>
    </source>
</evidence>
<keyword evidence="1" id="KW-1133">Transmembrane helix</keyword>
<keyword evidence="1" id="KW-0472">Membrane</keyword>
<dbReference type="Proteomes" id="UP000523139">
    <property type="component" value="Unassembled WGS sequence"/>
</dbReference>
<accession>A0A7X8TJ10</accession>
<reference evidence="2 3" key="1">
    <citation type="submission" date="2020-04" db="EMBL/GenBank/DDBJ databases">
        <title>Nesterenkonia sp. nov., isolated from marine sediment.</title>
        <authorList>
            <person name="Zhang G."/>
        </authorList>
    </citation>
    <scope>NUCLEOTIDE SEQUENCE [LARGE SCALE GENOMIC DNA]</scope>
    <source>
        <strain evidence="2 3">MY13</strain>
    </source>
</reference>
<evidence type="ECO:0000313" key="3">
    <source>
        <dbReference type="Proteomes" id="UP000523139"/>
    </source>
</evidence>
<name>A0A7X8TJ10_9MICC</name>
<dbReference type="AlphaFoldDB" id="A0A7X8TJ10"/>
<proteinExistence type="predicted"/>
<keyword evidence="3" id="KW-1185">Reference proteome</keyword>
<keyword evidence="1" id="KW-0812">Transmembrane</keyword>
<protein>
    <recommendedName>
        <fullName evidence="4">DUF485 domain-containing protein</fullName>
    </recommendedName>
</protein>
<sequence length="106" mass="11467">MSLPTPAPDDGEVRDTPAEVDAAFRTLRRISVTYFLVFLAVVAAFPVLSLTLNWWLDSRLLGNLSPGFLTVGVGLYAIFAIIGIAAATLSSSVEQRMLGTQDERQP</sequence>
<dbReference type="EMBL" id="JABAHY010000003">
    <property type="protein sequence ID" value="NLS09451.1"/>
    <property type="molecule type" value="Genomic_DNA"/>
</dbReference>
<gene>
    <name evidence="2" type="ORF">HGQ17_05395</name>
</gene>
<comment type="caution">
    <text evidence="2">The sequence shown here is derived from an EMBL/GenBank/DDBJ whole genome shotgun (WGS) entry which is preliminary data.</text>
</comment>
<dbReference type="RefSeq" id="WP_168886945.1">
    <property type="nucleotide sequence ID" value="NZ_JABAHY010000003.1"/>
</dbReference>
<feature type="transmembrane region" description="Helical" evidence="1">
    <location>
        <begin position="34"/>
        <end position="56"/>
    </location>
</feature>
<evidence type="ECO:0008006" key="4">
    <source>
        <dbReference type="Google" id="ProtNLM"/>
    </source>
</evidence>